<reference evidence="1" key="1">
    <citation type="submission" date="2021-04" db="EMBL/GenBank/DDBJ databases">
        <authorList>
            <person name="Rodrigo-Torres L."/>
            <person name="Arahal R. D."/>
            <person name="Lucena T."/>
        </authorList>
    </citation>
    <scope>NUCLEOTIDE SEQUENCE</scope>
    <source>
        <strain evidence="1">CECT 9275</strain>
    </source>
</reference>
<dbReference type="Proteomes" id="UP000680038">
    <property type="component" value="Unassembled WGS sequence"/>
</dbReference>
<evidence type="ECO:0008006" key="3">
    <source>
        <dbReference type="Google" id="ProtNLM"/>
    </source>
</evidence>
<evidence type="ECO:0000313" key="1">
    <source>
        <dbReference type="EMBL" id="CAG5011379.1"/>
    </source>
</evidence>
<accession>A0A916JHM1</accession>
<dbReference type="EMBL" id="CAJRAF010000002">
    <property type="protein sequence ID" value="CAG5011379.1"/>
    <property type="molecule type" value="Genomic_DNA"/>
</dbReference>
<sequence>MEKNLNRCATTIMGLLKVLVVNQKYLQADETPLKVLDRDHKNGIH</sequence>
<keyword evidence="2" id="KW-1185">Reference proteome</keyword>
<gene>
    <name evidence="1" type="ORF">DYBT9275_04937</name>
</gene>
<comment type="caution">
    <text evidence="1">The sequence shown here is derived from an EMBL/GenBank/DDBJ whole genome shotgun (WGS) entry which is preliminary data.</text>
</comment>
<evidence type="ECO:0000313" key="2">
    <source>
        <dbReference type="Proteomes" id="UP000680038"/>
    </source>
</evidence>
<proteinExistence type="predicted"/>
<protein>
    <recommendedName>
        <fullName evidence="3">Transposase</fullName>
    </recommendedName>
</protein>
<organism evidence="1 2">
    <name type="scientific">Dyadobacter helix</name>
    <dbReference type="NCBI Taxonomy" id="2822344"/>
    <lineage>
        <taxon>Bacteria</taxon>
        <taxon>Pseudomonadati</taxon>
        <taxon>Bacteroidota</taxon>
        <taxon>Cytophagia</taxon>
        <taxon>Cytophagales</taxon>
        <taxon>Spirosomataceae</taxon>
        <taxon>Dyadobacter</taxon>
    </lineage>
</organism>
<name>A0A916JHM1_9BACT</name>
<dbReference type="AlphaFoldDB" id="A0A916JHM1"/>